<feature type="compositionally biased region" description="Polar residues" evidence="1">
    <location>
        <begin position="401"/>
        <end position="413"/>
    </location>
</feature>
<dbReference type="AlphaFoldDB" id="A0A0D3KWJ6"/>
<feature type="chain" id="PRO_5044291956" evidence="2">
    <location>
        <begin position="31"/>
        <end position="532"/>
    </location>
</feature>
<dbReference type="RefSeq" id="XP_005792560.1">
    <property type="nucleotide sequence ID" value="XM_005792503.1"/>
</dbReference>
<feature type="region of interest" description="Disordered" evidence="1">
    <location>
        <begin position="352"/>
        <end position="490"/>
    </location>
</feature>
<feature type="compositionally biased region" description="Pro residues" evidence="1">
    <location>
        <begin position="376"/>
        <end position="388"/>
    </location>
</feature>
<dbReference type="HOGENOM" id="CLU_512354_0_0_1"/>
<evidence type="ECO:0000313" key="3">
    <source>
        <dbReference type="EnsemblProtists" id="EOD40131"/>
    </source>
</evidence>
<name>A0A0D3KWJ6_EMIH1</name>
<feature type="region of interest" description="Disordered" evidence="1">
    <location>
        <begin position="246"/>
        <end position="328"/>
    </location>
</feature>
<evidence type="ECO:0000313" key="4">
    <source>
        <dbReference type="Proteomes" id="UP000013827"/>
    </source>
</evidence>
<dbReference type="KEGG" id="ehx:EMIHUDRAFT_222984"/>
<organism evidence="3 4">
    <name type="scientific">Emiliania huxleyi (strain CCMP1516)</name>
    <dbReference type="NCBI Taxonomy" id="280463"/>
    <lineage>
        <taxon>Eukaryota</taxon>
        <taxon>Haptista</taxon>
        <taxon>Haptophyta</taxon>
        <taxon>Prymnesiophyceae</taxon>
        <taxon>Isochrysidales</taxon>
        <taxon>Noelaerhabdaceae</taxon>
        <taxon>Emiliania</taxon>
    </lineage>
</organism>
<proteinExistence type="predicted"/>
<dbReference type="EnsemblProtists" id="EOD40131">
    <property type="protein sequence ID" value="EOD40131"/>
    <property type="gene ID" value="EMIHUDRAFT_222984"/>
</dbReference>
<keyword evidence="4" id="KW-1185">Reference proteome</keyword>
<feature type="region of interest" description="Disordered" evidence="1">
    <location>
        <begin position="502"/>
        <end position="532"/>
    </location>
</feature>
<dbReference type="GeneID" id="17285402"/>
<dbReference type="PaxDb" id="2903-EOD40131"/>
<evidence type="ECO:0000256" key="1">
    <source>
        <dbReference type="SAM" id="MobiDB-lite"/>
    </source>
</evidence>
<feature type="signal peptide" evidence="2">
    <location>
        <begin position="1"/>
        <end position="30"/>
    </location>
</feature>
<dbReference type="Proteomes" id="UP000013827">
    <property type="component" value="Unassembled WGS sequence"/>
</dbReference>
<evidence type="ECO:0000256" key="2">
    <source>
        <dbReference type="SAM" id="SignalP"/>
    </source>
</evidence>
<reference evidence="3" key="2">
    <citation type="submission" date="2024-10" db="UniProtKB">
        <authorList>
            <consortium name="EnsemblProtists"/>
        </authorList>
    </citation>
    <scope>IDENTIFICATION</scope>
</reference>
<sequence length="532" mass="54575">MAERWEHCARRGARPLVLLAFLSLASPACGDSASPPSQPLTTCNGLLFVTNGTRRNGSLVDGNAGEWCWNTISSASSDGFVLGDQLACDSAFVEPSNSSIDLATLVIAAPVTDYYGTLQIVYNLPDGHTLEDGTSNITGAVRSSLNLESEELLPMEQCLWDVSAGGCIGRRVRRLQHATSNRSAMVRLGFVLLPDLSEALQNQRLAITTLLLSQEALLVPLDYSYRYDSVVLQSLSATSGPLRTTDAALQRGSWPGRRDSGKVEPGVRVAEPPRDGEEEGEGGAPAGTADRRERRRQRRGLQVADSPPEGDAGAVVESPDGAGSGAGTSVSYVPAKDAANVAAAALPGSRITAGPTGRAQVTLPPLRGAPPTAEARPPPRFVDLPPPGDAQLASAAGTAGQPVTSTAGGTLASQAPWIEGSSATPSRPTLPPLADATSSPPALHRTPPQPAGEASPGARAARRRAAREQASAALTNALDGEPAQGVAAGPAPEALAKAAVPVPAPVPAPSSPTADSVRARRAARAQAAAALP</sequence>
<reference evidence="4" key="1">
    <citation type="journal article" date="2013" name="Nature">
        <title>Pan genome of the phytoplankton Emiliania underpins its global distribution.</title>
        <authorList>
            <person name="Read B.A."/>
            <person name="Kegel J."/>
            <person name="Klute M.J."/>
            <person name="Kuo A."/>
            <person name="Lefebvre S.C."/>
            <person name="Maumus F."/>
            <person name="Mayer C."/>
            <person name="Miller J."/>
            <person name="Monier A."/>
            <person name="Salamov A."/>
            <person name="Young J."/>
            <person name="Aguilar M."/>
            <person name="Claverie J.M."/>
            <person name="Frickenhaus S."/>
            <person name="Gonzalez K."/>
            <person name="Herman E.K."/>
            <person name="Lin Y.C."/>
            <person name="Napier J."/>
            <person name="Ogata H."/>
            <person name="Sarno A.F."/>
            <person name="Shmutz J."/>
            <person name="Schroeder D."/>
            <person name="de Vargas C."/>
            <person name="Verret F."/>
            <person name="von Dassow P."/>
            <person name="Valentin K."/>
            <person name="Van de Peer Y."/>
            <person name="Wheeler G."/>
            <person name="Dacks J.B."/>
            <person name="Delwiche C.F."/>
            <person name="Dyhrman S.T."/>
            <person name="Glockner G."/>
            <person name="John U."/>
            <person name="Richards T."/>
            <person name="Worden A.Z."/>
            <person name="Zhang X."/>
            <person name="Grigoriev I.V."/>
            <person name="Allen A.E."/>
            <person name="Bidle K."/>
            <person name="Borodovsky M."/>
            <person name="Bowler C."/>
            <person name="Brownlee C."/>
            <person name="Cock J.M."/>
            <person name="Elias M."/>
            <person name="Gladyshev V.N."/>
            <person name="Groth M."/>
            <person name="Guda C."/>
            <person name="Hadaegh A."/>
            <person name="Iglesias-Rodriguez M.D."/>
            <person name="Jenkins J."/>
            <person name="Jones B.M."/>
            <person name="Lawson T."/>
            <person name="Leese F."/>
            <person name="Lindquist E."/>
            <person name="Lobanov A."/>
            <person name="Lomsadze A."/>
            <person name="Malik S.B."/>
            <person name="Marsh M.E."/>
            <person name="Mackinder L."/>
            <person name="Mock T."/>
            <person name="Mueller-Roeber B."/>
            <person name="Pagarete A."/>
            <person name="Parker M."/>
            <person name="Probert I."/>
            <person name="Quesneville H."/>
            <person name="Raines C."/>
            <person name="Rensing S.A."/>
            <person name="Riano-Pachon D.M."/>
            <person name="Richier S."/>
            <person name="Rokitta S."/>
            <person name="Shiraiwa Y."/>
            <person name="Soanes D.M."/>
            <person name="van der Giezen M."/>
            <person name="Wahlund T.M."/>
            <person name="Williams B."/>
            <person name="Wilson W."/>
            <person name="Wolfe G."/>
            <person name="Wurch L.L."/>
        </authorList>
    </citation>
    <scope>NUCLEOTIDE SEQUENCE</scope>
</reference>
<accession>A0A0D3KWJ6</accession>
<keyword evidence="2" id="KW-0732">Signal</keyword>
<protein>
    <submittedName>
        <fullName evidence="3">Uncharacterized protein</fullName>
    </submittedName>
</protein>